<feature type="region of interest" description="Disordered" evidence="1">
    <location>
        <begin position="137"/>
        <end position="190"/>
    </location>
</feature>
<protein>
    <submittedName>
        <fullName evidence="3">Uncharacterized protein</fullName>
    </submittedName>
</protein>
<feature type="region of interest" description="Disordered" evidence="1">
    <location>
        <begin position="290"/>
        <end position="457"/>
    </location>
</feature>
<keyword evidence="2" id="KW-0472">Membrane</keyword>
<evidence type="ECO:0000256" key="2">
    <source>
        <dbReference type="SAM" id="Phobius"/>
    </source>
</evidence>
<feature type="compositionally biased region" description="Basic and acidic residues" evidence="1">
    <location>
        <begin position="422"/>
        <end position="433"/>
    </location>
</feature>
<accession>A0ABD0XUZ9</accession>
<keyword evidence="2" id="KW-0812">Transmembrane</keyword>
<feature type="compositionally biased region" description="Basic residues" evidence="1">
    <location>
        <begin position="1143"/>
        <end position="1153"/>
    </location>
</feature>
<gene>
    <name evidence="3" type="ORF">UPYG_G00123030</name>
</gene>
<dbReference type="PANTHER" id="PTHR23193:SF5">
    <property type="entry name" value="NUCLEAR ENVELOPE PORE MEMBRANE PROTEIN POM 121C-RELATED"/>
    <property type="match status" value="1"/>
</dbReference>
<evidence type="ECO:0000313" key="4">
    <source>
        <dbReference type="Proteomes" id="UP001557470"/>
    </source>
</evidence>
<dbReference type="Proteomes" id="UP001557470">
    <property type="component" value="Unassembled WGS sequence"/>
</dbReference>
<feature type="region of interest" description="Disordered" evidence="1">
    <location>
        <begin position="1029"/>
        <end position="1072"/>
    </location>
</feature>
<keyword evidence="2" id="KW-1133">Transmembrane helix</keyword>
<name>A0ABD0XUZ9_UMBPY</name>
<comment type="caution">
    <text evidence="3">The sequence shown here is derived from an EMBL/GenBank/DDBJ whole genome shotgun (WGS) entry which is preliminary data.</text>
</comment>
<feature type="compositionally biased region" description="Low complexity" evidence="1">
    <location>
        <begin position="1110"/>
        <end position="1134"/>
    </location>
</feature>
<feature type="compositionally biased region" description="Polar residues" evidence="1">
    <location>
        <begin position="1033"/>
        <end position="1047"/>
    </location>
</feature>
<dbReference type="AlphaFoldDB" id="A0ABD0XUZ9"/>
<sequence>MSPREKRFIALISLVLCAISIFGLVLYYIPTLFYIAFILGVGCVVCYYQSGESLYTRLGPDPRRGLTIPPVLRRWLPGIANGVPTAGRVRNRTVKGQVRESVVFTGQRRFETAIYRKDSDSFLFSPRDILMGSYIGKTESPPSVVGRPRAGGSSNANPNPREQLRERLARPNHAVYTPNKRLSFGGETQGTTGRFTITPQRHYPLQQTGTSAVGILPPAQWDSFRKKNILTPRNSPTVQSPVTVKIARPDHSTIRSPFLDHVPAPVAIGSPGLAAAADPCSRETVLSMLKESRKRDVDADDRSFNSGQKSKRRRHESSGSANSAFESLLPNGAPSQLMPKPGTLKRGLTSMSEDSTTKRSRTSSISSVSCGLTPHGTLGSVRNPIRSSLSSSQGCAQLKKASTRSLSPLSSPGSSRSQTPERASKKPREEDARSPSSASSDRGLTRTAPPAGQLTPAAVVPVDAVSLDVSGSGKRKRKIPLVSSRRGDQISLPPPPELGYSITVKDLDQEKKAALNQINTVLQEPEQTSSAVITSPQPPPSSTPTLATLLATPLPVTTSASIPVINLDPVSASTVSIKPTATAAPLTTLATTTNLPPTTSLATTTSLPLATTTSLPLATTNSLPPANPLLESLKMMRNTAVPAVSLVTTLTTATSPDAEIREQLSSTSAPSSLDPIGKAPSTGPNLVGASLFGLGNSSTAPSSSTSSTLTASTATTSSNNPLLASMFKPIFGAPASSAPDSTQAAPIFKPIFGSATASSAFGQPASTSAPSTTSVSASLFPGLSNSTTAAPALPANPSASPSVKSLFGNWSTPPLATAATTTAPASGGTFQFGVTTASPAVSLSSDTATTTSNSGFLFGANTTTSAATRPAAPAVTQGGFTFGQATANQNSTASFGGFGMATTSAAAAPASQSTFTFGKSSFEAPLAGGSAAFPSVTQAPAAPATAKPFTFGSAGASAAPSPSPFAFGAAATTVAPTFGTPTIPAFGSGSTGFAFGNAKAAPANPAAPAFGSTIQTAGTLPVPPTFSFSSVSAQQAPSTPAQSSTGGFNFGAPISGTPFGTPNPATQTPGFNFAAAASDKPVFGTSTPTFGQSTATGPAPFGNPGTPVQGFSAMAASPFGSSPSAPSFSIGAGSKTSGARQRLQARRQHPRKK</sequence>
<feature type="transmembrane region" description="Helical" evidence="2">
    <location>
        <begin position="7"/>
        <end position="26"/>
    </location>
</feature>
<organism evidence="3 4">
    <name type="scientific">Umbra pygmaea</name>
    <name type="common">Eastern mudminnow</name>
    <dbReference type="NCBI Taxonomy" id="75934"/>
    <lineage>
        <taxon>Eukaryota</taxon>
        <taxon>Metazoa</taxon>
        <taxon>Chordata</taxon>
        <taxon>Craniata</taxon>
        <taxon>Vertebrata</taxon>
        <taxon>Euteleostomi</taxon>
        <taxon>Actinopterygii</taxon>
        <taxon>Neopterygii</taxon>
        <taxon>Teleostei</taxon>
        <taxon>Protacanthopterygii</taxon>
        <taxon>Esociformes</taxon>
        <taxon>Umbridae</taxon>
        <taxon>Umbra</taxon>
    </lineage>
</organism>
<feature type="region of interest" description="Disordered" evidence="1">
    <location>
        <begin position="1084"/>
        <end position="1153"/>
    </location>
</feature>
<dbReference type="EMBL" id="JAGEUA010000003">
    <property type="protein sequence ID" value="KAL0994497.1"/>
    <property type="molecule type" value="Genomic_DNA"/>
</dbReference>
<feature type="compositionally biased region" description="Basic and acidic residues" evidence="1">
    <location>
        <begin position="290"/>
        <end position="303"/>
    </location>
</feature>
<evidence type="ECO:0000313" key="3">
    <source>
        <dbReference type="EMBL" id="KAL0994497.1"/>
    </source>
</evidence>
<dbReference type="PANTHER" id="PTHR23193">
    <property type="entry name" value="NUCLEAR PORE COMPLEX PROTEIN NUP"/>
    <property type="match status" value="1"/>
</dbReference>
<feature type="compositionally biased region" description="Polar residues" evidence="1">
    <location>
        <begin position="1058"/>
        <end position="1070"/>
    </location>
</feature>
<dbReference type="InterPro" id="IPR026054">
    <property type="entry name" value="Nucleoporin"/>
</dbReference>
<dbReference type="Pfam" id="PF15229">
    <property type="entry name" value="POM121"/>
    <property type="match status" value="1"/>
</dbReference>
<evidence type="ECO:0000256" key="1">
    <source>
        <dbReference type="SAM" id="MobiDB-lite"/>
    </source>
</evidence>
<reference evidence="3 4" key="1">
    <citation type="submission" date="2024-06" db="EMBL/GenBank/DDBJ databases">
        <authorList>
            <person name="Pan Q."/>
            <person name="Wen M."/>
            <person name="Jouanno E."/>
            <person name="Zahm M."/>
            <person name="Klopp C."/>
            <person name="Cabau C."/>
            <person name="Louis A."/>
            <person name="Berthelot C."/>
            <person name="Parey E."/>
            <person name="Roest Crollius H."/>
            <person name="Montfort J."/>
            <person name="Robinson-Rechavi M."/>
            <person name="Bouchez O."/>
            <person name="Lampietro C."/>
            <person name="Lopez Roques C."/>
            <person name="Donnadieu C."/>
            <person name="Postlethwait J."/>
            <person name="Bobe J."/>
            <person name="Verreycken H."/>
            <person name="Guiguen Y."/>
        </authorList>
    </citation>
    <scope>NUCLEOTIDE SEQUENCE [LARGE SCALE GENOMIC DNA]</scope>
    <source>
        <strain evidence="3">Up_M1</strain>
        <tissue evidence="3">Testis</tissue>
    </source>
</reference>
<feature type="compositionally biased region" description="Polar residues" evidence="1">
    <location>
        <begin position="1084"/>
        <end position="1096"/>
    </location>
</feature>
<proteinExistence type="predicted"/>
<feature type="compositionally biased region" description="Polar residues" evidence="1">
    <location>
        <begin position="385"/>
        <end position="395"/>
    </location>
</feature>
<feature type="region of interest" description="Disordered" evidence="1">
    <location>
        <begin position="469"/>
        <end position="497"/>
    </location>
</feature>
<feature type="region of interest" description="Disordered" evidence="1">
    <location>
        <begin position="660"/>
        <end position="680"/>
    </location>
</feature>
<feature type="compositionally biased region" description="Low complexity" evidence="1">
    <location>
        <begin position="403"/>
        <end position="417"/>
    </location>
</feature>
<keyword evidence="4" id="KW-1185">Reference proteome</keyword>